<gene>
    <name evidence="2" type="ORF">GCM10010196_23890</name>
</gene>
<organism evidence="2 3">
    <name type="scientific">Agromyces mediolanus</name>
    <name type="common">Corynebacterium mediolanum</name>
    <dbReference type="NCBI Taxonomy" id="41986"/>
    <lineage>
        <taxon>Bacteria</taxon>
        <taxon>Bacillati</taxon>
        <taxon>Actinomycetota</taxon>
        <taxon>Actinomycetes</taxon>
        <taxon>Micrococcales</taxon>
        <taxon>Microbacteriaceae</taxon>
        <taxon>Agromyces</taxon>
    </lineage>
</organism>
<dbReference type="InterPro" id="IPR018306">
    <property type="entry name" value="Phage_T5_Orf172_DNA-bd"/>
</dbReference>
<evidence type="ECO:0000259" key="1">
    <source>
        <dbReference type="SMART" id="SM00974"/>
    </source>
</evidence>
<accession>A0A918CLC1</accession>
<proteinExistence type="predicted"/>
<feature type="domain" description="Bacteriophage T5 Orf172 DNA-binding" evidence="1">
    <location>
        <begin position="96"/>
        <end position="164"/>
    </location>
</feature>
<reference evidence="2" key="1">
    <citation type="journal article" date="2014" name="Int. J. Syst. Evol. Microbiol.">
        <title>Complete genome sequence of Corynebacterium casei LMG S-19264T (=DSM 44701T), isolated from a smear-ripened cheese.</title>
        <authorList>
            <consortium name="US DOE Joint Genome Institute (JGI-PGF)"/>
            <person name="Walter F."/>
            <person name="Albersmeier A."/>
            <person name="Kalinowski J."/>
            <person name="Ruckert C."/>
        </authorList>
    </citation>
    <scope>NUCLEOTIDE SEQUENCE</scope>
    <source>
        <strain evidence="2">JCM 3346</strain>
    </source>
</reference>
<dbReference type="RefSeq" id="WP_229781715.1">
    <property type="nucleotide sequence ID" value="NZ_BMRJ01000002.1"/>
</dbReference>
<comment type="caution">
    <text evidence="2">The sequence shown here is derived from an EMBL/GenBank/DDBJ whole genome shotgun (WGS) entry which is preliminary data.</text>
</comment>
<protein>
    <recommendedName>
        <fullName evidence="1">Bacteriophage T5 Orf172 DNA-binding domain-containing protein</fullName>
    </recommendedName>
</protein>
<evidence type="ECO:0000313" key="2">
    <source>
        <dbReference type="EMBL" id="GGR29226.1"/>
    </source>
</evidence>
<keyword evidence="3" id="KW-1185">Reference proteome</keyword>
<dbReference type="AlphaFoldDB" id="A0A918CLC1"/>
<dbReference type="Proteomes" id="UP000610303">
    <property type="component" value="Unassembled WGS sequence"/>
</dbReference>
<evidence type="ECO:0000313" key="3">
    <source>
        <dbReference type="Proteomes" id="UP000610303"/>
    </source>
</evidence>
<reference evidence="2" key="2">
    <citation type="submission" date="2020-09" db="EMBL/GenBank/DDBJ databases">
        <authorList>
            <person name="Sun Q."/>
            <person name="Ohkuma M."/>
        </authorList>
    </citation>
    <scope>NUCLEOTIDE SEQUENCE</scope>
    <source>
        <strain evidence="2">JCM 3346</strain>
    </source>
</reference>
<sequence>MDERCALTDASGAPCPTPTAPGAPLALCAAHLAVALDWAEGEFGARGLLLSPCLACGGRVGVRYPDGTLCERCGWRAGDVPDREFGAPVVEVVYYLRFDDRIKIGTSGRLRARVAALPHDELLALEPGGRASERRRHEQFAVSRIPGTEWFERTAELDAHVAALALGVDDPWAQYDEWLAARAAAFA</sequence>
<dbReference type="EMBL" id="BMRJ01000002">
    <property type="protein sequence ID" value="GGR29226.1"/>
    <property type="molecule type" value="Genomic_DNA"/>
</dbReference>
<dbReference type="SMART" id="SM00974">
    <property type="entry name" value="T5orf172"/>
    <property type="match status" value="1"/>
</dbReference>
<name>A0A918CLC1_AGRME</name>